<dbReference type="InterPro" id="IPR058625">
    <property type="entry name" value="MdtA-like_BSH"/>
</dbReference>
<feature type="region of interest" description="Disordered" evidence="2">
    <location>
        <begin position="270"/>
        <end position="344"/>
    </location>
</feature>
<dbReference type="KEGG" id="msea:METESE_36040"/>
<organism evidence="7 8">
    <name type="scientific">Mesoterricola sediminis</name>
    <dbReference type="NCBI Taxonomy" id="2927980"/>
    <lineage>
        <taxon>Bacteria</taxon>
        <taxon>Pseudomonadati</taxon>
        <taxon>Acidobacteriota</taxon>
        <taxon>Holophagae</taxon>
        <taxon>Holophagales</taxon>
        <taxon>Holophagaceae</taxon>
        <taxon>Mesoterricola</taxon>
    </lineage>
</organism>
<feature type="region of interest" description="Disordered" evidence="2">
    <location>
        <begin position="399"/>
        <end position="440"/>
    </location>
</feature>
<dbReference type="Proteomes" id="UP001228113">
    <property type="component" value="Chromosome"/>
</dbReference>
<protein>
    <recommendedName>
        <fullName evidence="9">HlyD family secretion protein</fullName>
    </recommendedName>
</protein>
<keyword evidence="3" id="KW-1133">Transmembrane helix</keyword>
<dbReference type="Gene3D" id="2.40.420.20">
    <property type="match status" value="1"/>
</dbReference>
<name>A0AA48H787_9BACT</name>
<dbReference type="Gene3D" id="2.40.30.170">
    <property type="match status" value="1"/>
</dbReference>
<evidence type="ECO:0000259" key="4">
    <source>
        <dbReference type="Pfam" id="PF25876"/>
    </source>
</evidence>
<dbReference type="PANTHER" id="PTHR30469">
    <property type="entry name" value="MULTIDRUG RESISTANCE PROTEIN MDTA"/>
    <property type="match status" value="1"/>
</dbReference>
<gene>
    <name evidence="7" type="ORF">METESE_36040</name>
</gene>
<dbReference type="InterPro" id="IPR006143">
    <property type="entry name" value="RND_pump_MFP"/>
</dbReference>
<dbReference type="RefSeq" id="WP_316410768.1">
    <property type="nucleotide sequence ID" value="NZ_AP027081.1"/>
</dbReference>
<feature type="domain" description="YknX-like beta-barrel" evidence="6">
    <location>
        <begin position="207"/>
        <end position="268"/>
    </location>
</feature>
<evidence type="ECO:0000259" key="5">
    <source>
        <dbReference type="Pfam" id="PF25917"/>
    </source>
</evidence>
<dbReference type="GO" id="GO:1990281">
    <property type="term" value="C:efflux pump complex"/>
    <property type="evidence" value="ECO:0007669"/>
    <property type="project" value="TreeGrafter"/>
</dbReference>
<dbReference type="AlphaFoldDB" id="A0AA48H787"/>
<dbReference type="Gene3D" id="1.10.287.470">
    <property type="entry name" value="Helix hairpin bin"/>
    <property type="match status" value="1"/>
</dbReference>
<accession>A0AA48H787</accession>
<dbReference type="Pfam" id="PF25917">
    <property type="entry name" value="BSH_RND"/>
    <property type="match status" value="1"/>
</dbReference>
<keyword evidence="3" id="KW-0812">Transmembrane</keyword>
<dbReference type="InterPro" id="IPR058624">
    <property type="entry name" value="MdtA-like_HH"/>
</dbReference>
<dbReference type="NCBIfam" id="TIGR01730">
    <property type="entry name" value="RND_mfp"/>
    <property type="match status" value="1"/>
</dbReference>
<feature type="transmembrane region" description="Helical" evidence="3">
    <location>
        <begin position="6"/>
        <end position="24"/>
    </location>
</feature>
<reference evidence="7" key="1">
    <citation type="journal article" date="2023" name="Int. J. Syst. Evol. Microbiol.">
        <title>Mesoterricola silvestris gen. nov., sp. nov., Mesoterricola sediminis sp. nov., Geothrix oryzae sp. nov., Geothrix edaphica sp. nov., Geothrix rubra sp. nov., and Geothrix limicola sp. nov., six novel members of Acidobacteriota isolated from soils.</title>
        <authorList>
            <person name="Itoh H."/>
            <person name="Sugisawa Y."/>
            <person name="Mise K."/>
            <person name="Xu Z."/>
            <person name="Kuniyasu M."/>
            <person name="Ushijima N."/>
            <person name="Kawano K."/>
            <person name="Kobayashi E."/>
            <person name="Shiratori Y."/>
            <person name="Masuda Y."/>
            <person name="Senoo K."/>
        </authorList>
    </citation>
    <scope>NUCLEOTIDE SEQUENCE</scope>
    <source>
        <strain evidence="7">W786</strain>
    </source>
</reference>
<evidence type="ECO:0000313" key="8">
    <source>
        <dbReference type="Proteomes" id="UP001228113"/>
    </source>
</evidence>
<feature type="domain" description="Multidrug resistance protein MdtA-like barrel-sandwich hybrid" evidence="5">
    <location>
        <begin position="58"/>
        <end position="196"/>
    </location>
</feature>
<evidence type="ECO:0000256" key="3">
    <source>
        <dbReference type="SAM" id="Phobius"/>
    </source>
</evidence>
<feature type="compositionally biased region" description="Low complexity" evidence="2">
    <location>
        <begin position="405"/>
        <end position="432"/>
    </location>
</feature>
<dbReference type="SUPFAM" id="SSF111369">
    <property type="entry name" value="HlyD-like secretion proteins"/>
    <property type="match status" value="1"/>
</dbReference>
<proteinExistence type="inferred from homology"/>
<evidence type="ECO:0000259" key="6">
    <source>
        <dbReference type="Pfam" id="PF25990"/>
    </source>
</evidence>
<evidence type="ECO:0000256" key="2">
    <source>
        <dbReference type="SAM" id="MobiDB-lite"/>
    </source>
</evidence>
<evidence type="ECO:0000256" key="1">
    <source>
        <dbReference type="ARBA" id="ARBA00009477"/>
    </source>
</evidence>
<feature type="domain" description="Multidrug resistance protein MdtA-like alpha-helical hairpin" evidence="4">
    <location>
        <begin position="99"/>
        <end position="166"/>
    </location>
</feature>
<dbReference type="Gene3D" id="2.40.50.100">
    <property type="match status" value="1"/>
</dbReference>
<dbReference type="PANTHER" id="PTHR30469:SF33">
    <property type="entry name" value="SLR1207 PROTEIN"/>
    <property type="match status" value="1"/>
</dbReference>
<evidence type="ECO:0000313" key="7">
    <source>
        <dbReference type="EMBL" id="BDU78646.1"/>
    </source>
</evidence>
<dbReference type="EMBL" id="AP027081">
    <property type="protein sequence ID" value="BDU78646.1"/>
    <property type="molecule type" value="Genomic_DNA"/>
</dbReference>
<dbReference type="GO" id="GO:0015562">
    <property type="term" value="F:efflux transmembrane transporter activity"/>
    <property type="evidence" value="ECO:0007669"/>
    <property type="project" value="TreeGrafter"/>
</dbReference>
<dbReference type="Pfam" id="PF25990">
    <property type="entry name" value="Beta-barrel_YknX"/>
    <property type="match status" value="1"/>
</dbReference>
<keyword evidence="8" id="KW-1185">Reference proteome</keyword>
<dbReference type="InterPro" id="IPR058636">
    <property type="entry name" value="Beta-barrel_YknX"/>
</dbReference>
<keyword evidence="3" id="KW-0472">Membrane</keyword>
<evidence type="ECO:0008006" key="9">
    <source>
        <dbReference type="Google" id="ProtNLM"/>
    </source>
</evidence>
<dbReference type="Pfam" id="PF25876">
    <property type="entry name" value="HH_MFP_RND"/>
    <property type="match status" value="1"/>
</dbReference>
<feature type="compositionally biased region" description="Gly residues" evidence="2">
    <location>
        <begin position="306"/>
        <end position="323"/>
    </location>
</feature>
<sequence>MNRKAWIGVGVAIVAVGGGAALLMRGDKDEVKWRTGKVDRGNITARISATGTLNALIQVPVGTQVSGLVTNLMADFNSLVKKGQVIGKIDETPWIAAVNDAKATLERAKASLFNADSDYKRNKRLWEQKLISDADLDAKDLALKTAKAAVDSAKANLDRAKLNLDYCTLRAPVDGVVVARLVDVGQTVAASYSTPNMFNIAADLSKMKVQAAIDEADIGQVQVGQRAFFTVDSYPEKQFRGVVSQVQLNPVINQNVVTYNVVMEVTNEPRVAGSAPAEGKGGEAKGGEGRHGDRPWKRGEAPAGKPGEGPGAHRGGPHAGGPQAGPRMERLGGPKTGLTGSPATDLEAGTARYIVPGSLIYRGDLALFPGMTANCAIVTMERQDVLRVPSSALRFNPNAFLKDTPAQGPRPAQGAPGQAGAQGNRPAAAPGNRQGGGKGMVARREDRIWILENGKPKAIPVKVGASDGMFTEISGDGITEGMSILLGVEDLKKAAMPAASPLGGPGGPRR</sequence>
<feature type="compositionally biased region" description="Basic and acidic residues" evidence="2">
    <location>
        <begin position="280"/>
        <end position="300"/>
    </location>
</feature>
<comment type="similarity">
    <text evidence="1">Belongs to the membrane fusion protein (MFP) (TC 8.A.1) family.</text>
</comment>